<sequence length="77" mass="9487">MIISLKAWRRRIRYMILFIVLVYFIFHVTQLIYEWLDPFDSEDKPSGHAVKVFEQLHEGDGRVIFKDRLLFFFWYGE</sequence>
<dbReference type="RefSeq" id="WP_200965111.1">
    <property type="nucleotide sequence ID" value="NZ_BMAQ01000001.1"/>
</dbReference>
<dbReference type="AlphaFoldDB" id="A0A916VE35"/>
<dbReference type="EMBL" id="BMAQ01000001">
    <property type="protein sequence ID" value="GFR36817.1"/>
    <property type="molecule type" value="Genomic_DNA"/>
</dbReference>
<keyword evidence="1" id="KW-0812">Transmembrane</keyword>
<comment type="caution">
    <text evidence="2">The sequence shown here is derived from an EMBL/GenBank/DDBJ whole genome shotgun (WGS) entry which is preliminary data.</text>
</comment>
<dbReference type="Proteomes" id="UP000654993">
    <property type="component" value="Unassembled WGS sequence"/>
</dbReference>
<organism evidence="2 3">
    <name type="scientific">Insulibacter thermoxylanivorax</name>
    <dbReference type="NCBI Taxonomy" id="2749268"/>
    <lineage>
        <taxon>Bacteria</taxon>
        <taxon>Bacillati</taxon>
        <taxon>Bacillota</taxon>
        <taxon>Bacilli</taxon>
        <taxon>Bacillales</taxon>
        <taxon>Paenibacillaceae</taxon>
        <taxon>Insulibacter</taxon>
    </lineage>
</organism>
<keyword evidence="1" id="KW-0472">Membrane</keyword>
<gene>
    <name evidence="2" type="ORF">PRECH8_01130</name>
</gene>
<accession>A0A916VE35</accession>
<evidence type="ECO:0000313" key="3">
    <source>
        <dbReference type="Proteomes" id="UP000654993"/>
    </source>
</evidence>
<feature type="transmembrane region" description="Helical" evidence="1">
    <location>
        <begin position="12"/>
        <end position="33"/>
    </location>
</feature>
<reference evidence="2" key="1">
    <citation type="submission" date="2020-08" db="EMBL/GenBank/DDBJ databases">
        <authorList>
            <person name="Uke A."/>
            <person name="Chhe C."/>
            <person name="Baramee S."/>
            <person name="Kosugi A."/>
        </authorList>
    </citation>
    <scope>NUCLEOTIDE SEQUENCE</scope>
    <source>
        <strain evidence="2">DA-C8</strain>
    </source>
</reference>
<proteinExistence type="predicted"/>
<name>A0A916VE35_9BACL</name>
<evidence type="ECO:0000256" key="1">
    <source>
        <dbReference type="SAM" id="Phobius"/>
    </source>
</evidence>
<keyword evidence="3" id="KW-1185">Reference proteome</keyword>
<dbReference type="Pfam" id="PF14004">
    <property type="entry name" value="DUF4227"/>
    <property type="match status" value="1"/>
</dbReference>
<reference evidence="2" key="2">
    <citation type="journal article" date="2021" name="Data Brief">
        <title>Draft genome sequence data of the facultative, thermophilic, xylanolytic bacterium Paenibacillus sp. strain DA-C8.</title>
        <authorList>
            <person name="Chhe C."/>
            <person name="Uke A."/>
            <person name="Baramee S."/>
            <person name="Ungkulpasvich U."/>
            <person name="Tachaapaikoon C."/>
            <person name="Pason P."/>
            <person name="Waeonukul R."/>
            <person name="Ratanakhanokchai K."/>
            <person name="Kosugi A."/>
        </authorList>
    </citation>
    <scope>NUCLEOTIDE SEQUENCE</scope>
    <source>
        <strain evidence="2">DA-C8</strain>
    </source>
</reference>
<keyword evidence="1" id="KW-1133">Transmembrane helix</keyword>
<evidence type="ECO:0008006" key="4">
    <source>
        <dbReference type="Google" id="ProtNLM"/>
    </source>
</evidence>
<dbReference type="InterPro" id="IPR025321">
    <property type="entry name" value="DUF4227"/>
</dbReference>
<protein>
    <recommendedName>
        <fullName evidence="4">DUF4227 family protein</fullName>
    </recommendedName>
</protein>
<evidence type="ECO:0000313" key="2">
    <source>
        <dbReference type="EMBL" id="GFR36817.1"/>
    </source>
</evidence>